<comment type="caution">
    <text evidence="1">The sequence shown here is derived from an EMBL/GenBank/DDBJ whole genome shotgun (WGS) entry which is preliminary data.</text>
</comment>
<organism evidence="1 2">
    <name type="scientific">Ensete ventricosum</name>
    <name type="common">Abyssinian banana</name>
    <name type="synonym">Musa ensete</name>
    <dbReference type="NCBI Taxonomy" id="4639"/>
    <lineage>
        <taxon>Eukaryota</taxon>
        <taxon>Viridiplantae</taxon>
        <taxon>Streptophyta</taxon>
        <taxon>Embryophyta</taxon>
        <taxon>Tracheophyta</taxon>
        <taxon>Spermatophyta</taxon>
        <taxon>Magnoliopsida</taxon>
        <taxon>Liliopsida</taxon>
        <taxon>Zingiberales</taxon>
        <taxon>Musaceae</taxon>
        <taxon>Ensete</taxon>
    </lineage>
</organism>
<name>A0A426YRN1_ENSVE</name>
<protein>
    <submittedName>
        <fullName evidence="1">Uncharacterized protein</fullName>
    </submittedName>
</protein>
<reference evidence="1 2" key="1">
    <citation type="journal article" date="2014" name="Agronomy (Basel)">
        <title>A Draft Genome Sequence for Ensete ventricosum, the Drought-Tolerant Tree Against Hunger.</title>
        <authorList>
            <person name="Harrison J."/>
            <person name="Moore K.A."/>
            <person name="Paszkiewicz K."/>
            <person name="Jones T."/>
            <person name="Grant M."/>
            <person name="Ambacheew D."/>
            <person name="Muzemil S."/>
            <person name="Studholme D.J."/>
        </authorList>
    </citation>
    <scope>NUCLEOTIDE SEQUENCE [LARGE SCALE GENOMIC DNA]</scope>
</reference>
<proteinExistence type="predicted"/>
<evidence type="ECO:0000313" key="2">
    <source>
        <dbReference type="Proteomes" id="UP000287651"/>
    </source>
</evidence>
<evidence type="ECO:0000313" key="1">
    <source>
        <dbReference type="EMBL" id="RRT54374.1"/>
    </source>
</evidence>
<feature type="non-terminal residue" evidence="1">
    <location>
        <position position="1"/>
    </location>
</feature>
<dbReference type="Proteomes" id="UP000287651">
    <property type="component" value="Unassembled WGS sequence"/>
</dbReference>
<dbReference type="AlphaFoldDB" id="A0A426YRN1"/>
<accession>A0A426YRN1</accession>
<dbReference type="EMBL" id="AMZH03010631">
    <property type="protein sequence ID" value="RRT54374.1"/>
    <property type="molecule type" value="Genomic_DNA"/>
</dbReference>
<gene>
    <name evidence="1" type="ORF">B296_00038941</name>
</gene>
<sequence>TYNQQKRTERAEQAVPWPPNISFNSTRNEISLQIREKGLLKSPNRMRTRAEEWDRGCYCRFHRYYIHDTEECYDLKNQIEDLIRHGHLDRYIRKSCEPSFR</sequence>